<dbReference type="GO" id="GO:0004674">
    <property type="term" value="F:protein serine/threonine kinase activity"/>
    <property type="evidence" value="ECO:0007669"/>
    <property type="project" value="UniProtKB-KW"/>
</dbReference>
<evidence type="ECO:0000256" key="2">
    <source>
        <dbReference type="ARBA" id="ARBA00022741"/>
    </source>
</evidence>
<dbReference type="AlphaFoldDB" id="A0A9W4I5T1"/>
<accession>A0A9W4I5T1</accession>
<keyword evidence="1" id="KW-0418">Kinase</keyword>
<evidence type="ECO:0000313" key="6">
    <source>
        <dbReference type="EMBL" id="CAG8247910.1"/>
    </source>
</evidence>
<evidence type="ECO:0000259" key="5">
    <source>
        <dbReference type="PROSITE" id="PS50011"/>
    </source>
</evidence>
<dbReference type="EMBL" id="CAJVPA010000033">
    <property type="protein sequence ID" value="CAG8247910.1"/>
    <property type="molecule type" value="Genomic_DNA"/>
</dbReference>
<dbReference type="Gene3D" id="1.10.510.10">
    <property type="entry name" value="Transferase(Phosphotransferase) domain 1"/>
    <property type="match status" value="1"/>
</dbReference>
<keyword evidence="3" id="KW-0067">ATP-binding</keyword>
<evidence type="ECO:0000256" key="3">
    <source>
        <dbReference type="ARBA" id="ARBA00022840"/>
    </source>
</evidence>
<name>A0A9W4I5T1_9EURO</name>
<protein>
    <recommendedName>
        <fullName evidence="5">Protein kinase domain-containing protein</fullName>
    </recommendedName>
</protein>
<dbReference type="Proteomes" id="UP001152646">
    <property type="component" value="Unassembled WGS sequence"/>
</dbReference>
<reference evidence="6" key="1">
    <citation type="submission" date="2021-07" db="EMBL/GenBank/DDBJ databases">
        <authorList>
            <person name="Branca A.L. A."/>
        </authorList>
    </citation>
    <scope>NUCLEOTIDE SEQUENCE</scope>
</reference>
<feature type="region of interest" description="Disordered" evidence="4">
    <location>
        <begin position="301"/>
        <end position="325"/>
    </location>
</feature>
<dbReference type="PANTHER" id="PTHR24055">
    <property type="entry name" value="MITOGEN-ACTIVATED PROTEIN KINASE"/>
    <property type="match status" value="1"/>
</dbReference>
<dbReference type="InterPro" id="IPR011009">
    <property type="entry name" value="Kinase-like_dom_sf"/>
</dbReference>
<sequence length="325" mass="36658">MDSISLDCSDHSISKADAQFVVLKIYVVQHKLRTYEKSLPPRRYPRSEYPYRKVLDKFEITGPEGKHICVVHEAPPLDPYQFHKGDKLSVNEMRETMRQQLILLDYLHTDCNTTARVDPIMYKEAYPMADTESDKITESLLPGDGMPLLADCADADYEAGLIQKHARSPEEILRSPLDFKVDTWAAAVTAWDYVSSRNLISGRNEEGAFDDRVHVAELVALIGPPSPEYRNKMPLGSIFWDEEGQWTGQVPIPDRKLEDLALGEADGEDMSGFLQWMRKALQWDPADRPTALGLMRHEWMAQEPSAEEEAAGETPECASAQSSSS</sequence>
<proteinExistence type="predicted"/>
<keyword evidence="1" id="KW-0808">Transferase</keyword>
<gene>
    <name evidence="6" type="ORF">PSALAMII_LOCUS694</name>
</gene>
<dbReference type="PROSITE" id="PS50011">
    <property type="entry name" value="PROTEIN_KINASE_DOM"/>
    <property type="match status" value="1"/>
</dbReference>
<evidence type="ECO:0000256" key="4">
    <source>
        <dbReference type="SAM" id="MobiDB-lite"/>
    </source>
</evidence>
<evidence type="ECO:0000313" key="7">
    <source>
        <dbReference type="Proteomes" id="UP001152646"/>
    </source>
</evidence>
<dbReference type="InterPro" id="IPR050117">
    <property type="entry name" value="MAPK"/>
</dbReference>
<keyword evidence="1" id="KW-0723">Serine/threonine-protein kinase</keyword>
<keyword evidence="2" id="KW-0547">Nucleotide-binding</keyword>
<organism evidence="6 7">
    <name type="scientific">Penicillium salamii</name>
    <dbReference type="NCBI Taxonomy" id="1612424"/>
    <lineage>
        <taxon>Eukaryota</taxon>
        <taxon>Fungi</taxon>
        <taxon>Dikarya</taxon>
        <taxon>Ascomycota</taxon>
        <taxon>Pezizomycotina</taxon>
        <taxon>Eurotiomycetes</taxon>
        <taxon>Eurotiomycetidae</taxon>
        <taxon>Eurotiales</taxon>
        <taxon>Aspergillaceae</taxon>
        <taxon>Penicillium</taxon>
    </lineage>
</organism>
<comment type="caution">
    <text evidence="6">The sequence shown here is derived from an EMBL/GenBank/DDBJ whole genome shotgun (WGS) entry which is preliminary data.</text>
</comment>
<dbReference type="InterPro" id="IPR000719">
    <property type="entry name" value="Prot_kinase_dom"/>
</dbReference>
<feature type="domain" description="Protein kinase" evidence="5">
    <location>
        <begin position="1"/>
        <end position="300"/>
    </location>
</feature>
<evidence type="ECO:0000256" key="1">
    <source>
        <dbReference type="ARBA" id="ARBA00022527"/>
    </source>
</evidence>
<dbReference type="SUPFAM" id="SSF56112">
    <property type="entry name" value="Protein kinase-like (PK-like)"/>
    <property type="match status" value="1"/>
</dbReference>
<dbReference type="Gene3D" id="3.30.200.20">
    <property type="entry name" value="Phosphorylase Kinase, domain 1"/>
    <property type="match status" value="1"/>
</dbReference>
<dbReference type="GO" id="GO:0005524">
    <property type="term" value="F:ATP binding"/>
    <property type="evidence" value="ECO:0007669"/>
    <property type="project" value="UniProtKB-KW"/>
</dbReference>
<dbReference type="OrthoDB" id="5979581at2759"/>